<keyword evidence="1" id="KW-0132">Cell division</keyword>
<dbReference type="InterPro" id="IPR016024">
    <property type="entry name" value="ARM-type_fold"/>
</dbReference>
<dbReference type="PANTHER" id="PTHR13255:SF0">
    <property type="entry name" value="ATAXIN-10"/>
    <property type="match status" value="1"/>
</dbReference>
<dbReference type="PANTHER" id="PTHR13255">
    <property type="entry name" value="ATAXIN-10"/>
    <property type="match status" value="1"/>
</dbReference>
<evidence type="ECO:0000256" key="1">
    <source>
        <dbReference type="ARBA" id="ARBA00022618"/>
    </source>
</evidence>
<dbReference type="GO" id="GO:0031175">
    <property type="term" value="P:neuron projection development"/>
    <property type="evidence" value="ECO:0007669"/>
    <property type="project" value="TreeGrafter"/>
</dbReference>
<sequence>MQQGPEGGSKHMYMEVSRQIGRMAAKGARVLEFRCVVSELYIALRTILIASVTSLRCRLQKRMLTKLLNALDAAAELSTTDRLDEVIHNMVEVGKSIGSNSSVEELLAQQNLLVRMLKKMNRLLEEEEACKASCALCSIEFLERIARYVPSSTVPIWKHMKASIINFLAWSDSRVSEHACWLVTTIIDGDWVKQWSENSLEKKKFWKNFFALLQADSLQAQRLLEEMFTFPGSVTLLFSVTDDFNVESTVAKHLCCAIRHKQLNNSNLFPLVSYFSEMVCVLKDNSENESFLCTLRRLVKAFCLATSDDQSPYFSVRNNFALTIGAVDLLRQIDELAKSGIEIYKRKRDFDNGINGGNVNPASGLKQCLVRLIANLTCEHHGNCDLARKLGAVPILLESTKLDCCNLFMTQWAIFALRSMMKEDSGCRDIISSMKPTSDVRLD</sequence>
<proteinExistence type="predicted"/>
<protein>
    <submittedName>
        <fullName evidence="5">Atx10homo_assoc domain-containing protein</fullName>
    </submittedName>
</protein>
<organism evidence="4 5">
    <name type="scientific">Trichuris muris</name>
    <name type="common">Mouse whipworm</name>
    <dbReference type="NCBI Taxonomy" id="70415"/>
    <lineage>
        <taxon>Eukaryota</taxon>
        <taxon>Metazoa</taxon>
        <taxon>Ecdysozoa</taxon>
        <taxon>Nematoda</taxon>
        <taxon>Enoplea</taxon>
        <taxon>Dorylaimia</taxon>
        <taxon>Trichinellida</taxon>
        <taxon>Trichuridae</taxon>
        <taxon>Trichuris</taxon>
    </lineage>
</organism>
<dbReference type="Pfam" id="PF09759">
    <property type="entry name" value="Atx10homo_assoc"/>
    <property type="match status" value="1"/>
</dbReference>
<keyword evidence="4" id="KW-1185">Reference proteome</keyword>
<evidence type="ECO:0000313" key="5">
    <source>
        <dbReference type="WBParaSite" id="TMUE_2000008214.1"/>
    </source>
</evidence>
<reference evidence="5" key="1">
    <citation type="submission" date="2019-12" db="UniProtKB">
        <authorList>
            <consortium name="WormBaseParasite"/>
        </authorList>
    </citation>
    <scope>IDENTIFICATION</scope>
</reference>
<dbReference type="WBParaSite" id="TMUE_2000008214.1">
    <property type="protein sequence ID" value="TMUE_2000008214.1"/>
    <property type="gene ID" value="WBGene00300174"/>
</dbReference>
<keyword evidence="2" id="KW-0131">Cell cycle</keyword>
<dbReference type="Proteomes" id="UP000046395">
    <property type="component" value="Unassembled WGS sequence"/>
</dbReference>
<dbReference type="InterPro" id="IPR019156">
    <property type="entry name" value="Ataxin-10_domain"/>
</dbReference>
<feature type="domain" description="Ataxin-10" evidence="3">
    <location>
        <begin position="366"/>
        <end position="438"/>
    </location>
</feature>
<dbReference type="InterPro" id="IPR051374">
    <property type="entry name" value="Ataxin-10/CTR86_families"/>
</dbReference>
<dbReference type="SUPFAM" id="SSF48371">
    <property type="entry name" value="ARM repeat"/>
    <property type="match status" value="1"/>
</dbReference>
<evidence type="ECO:0000313" key="4">
    <source>
        <dbReference type="Proteomes" id="UP000046395"/>
    </source>
</evidence>
<dbReference type="AlphaFoldDB" id="A0A5S6QM23"/>
<dbReference type="GO" id="GO:0005829">
    <property type="term" value="C:cytosol"/>
    <property type="evidence" value="ECO:0007669"/>
    <property type="project" value="TreeGrafter"/>
</dbReference>
<evidence type="ECO:0000259" key="3">
    <source>
        <dbReference type="Pfam" id="PF09759"/>
    </source>
</evidence>
<dbReference type="GO" id="GO:0051301">
    <property type="term" value="P:cell division"/>
    <property type="evidence" value="ECO:0007669"/>
    <property type="project" value="UniProtKB-KW"/>
</dbReference>
<name>A0A5S6QM23_TRIMR</name>
<evidence type="ECO:0000256" key="2">
    <source>
        <dbReference type="ARBA" id="ARBA00023306"/>
    </source>
</evidence>
<accession>A0A5S6QM23</accession>